<feature type="transmembrane region" description="Helical" evidence="12">
    <location>
        <begin position="136"/>
        <end position="159"/>
    </location>
</feature>
<dbReference type="Proteomes" id="UP001374803">
    <property type="component" value="Chromosome"/>
</dbReference>
<keyword evidence="3" id="KW-0444">Lipid biosynthesis</keyword>
<evidence type="ECO:0000256" key="8">
    <source>
        <dbReference type="ARBA" id="ARBA00023004"/>
    </source>
</evidence>
<keyword evidence="9" id="KW-0443">Lipid metabolism</keyword>
<dbReference type="EMBL" id="CP089983">
    <property type="protein sequence ID" value="WXB01193.1"/>
    <property type="molecule type" value="Genomic_DNA"/>
</dbReference>
<evidence type="ECO:0000256" key="6">
    <source>
        <dbReference type="ARBA" id="ARBA00022989"/>
    </source>
</evidence>
<evidence type="ECO:0000256" key="1">
    <source>
        <dbReference type="ARBA" id="ARBA00004141"/>
    </source>
</evidence>
<evidence type="ECO:0000259" key="13">
    <source>
        <dbReference type="Pfam" id="PF00487"/>
    </source>
</evidence>
<reference evidence="14" key="1">
    <citation type="submission" date="2021-12" db="EMBL/GenBank/DDBJ databases">
        <title>Discovery of the Pendulisporaceae a myxobacterial family with distinct sporulation behavior and unique specialized metabolism.</title>
        <authorList>
            <person name="Garcia R."/>
            <person name="Popoff A."/>
            <person name="Bader C.D."/>
            <person name="Loehr J."/>
            <person name="Walesch S."/>
            <person name="Walt C."/>
            <person name="Boldt J."/>
            <person name="Bunk B."/>
            <person name="Haeckl F.J.F.P.J."/>
            <person name="Gunesch A.P."/>
            <person name="Birkelbach J."/>
            <person name="Nuebel U."/>
            <person name="Pietschmann T."/>
            <person name="Bach T."/>
            <person name="Mueller R."/>
        </authorList>
    </citation>
    <scope>NUCLEOTIDE SEQUENCE</scope>
    <source>
        <strain evidence="14">MSr11367</strain>
    </source>
</reference>
<dbReference type="PANTHER" id="PTHR11351">
    <property type="entry name" value="ACYL-COA DESATURASE"/>
    <property type="match status" value="1"/>
</dbReference>
<evidence type="ECO:0000256" key="2">
    <source>
        <dbReference type="ARBA" id="ARBA00008749"/>
    </source>
</evidence>
<dbReference type="Pfam" id="PF00487">
    <property type="entry name" value="FA_desaturase"/>
    <property type="match status" value="1"/>
</dbReference>
<keyword evidence="5" id="KW-0276">Fatty acid metabolism</keyword>
<keyword evidence="4 12" id="KW-0812">Transmembrane</keyword>
<organism evidence="14 15">
    <name type="scientific">Pendulispora rubella</name>
    <dbReference type="NCBI Taxonomy" id="2741070"/>
    <lineage>
        <taxon>Bacteria</taxon>
        <taxon>Pseudomonadati</taxon>
        <taxon>Myxococcota</taxon>
        <taxon>Myxococcia</taxon>
        <taxon>Myxococcales</taxon>
        <taxon>Sorangiineae</taxon>
        <taxon>Pendulisporaceae</taxon>
        <taxon>Pendulispora</taxon>
    </lineage>
</organism>
<name>A0ABZ2KRB3_9BACT</name>
<evidence type="ECO:0000256" key="4">
    <source>
        <dbReference type="ARBA" id="ARBA00022692"/>
    </source>
</evidence>
<dbReference type="InterPro" id="IPR015876">
    <property type="entry name" value="Acyl-CoA_DS"/>
</dbReference>
<dbReference type="RefSeq" id="WP_394830803.1">
    <property type="nucleotide sequence ID" value="NZ_CP089929.1"/>
</dbReference>
<sequence>MKEGLLPILALFVIHWQSSVFFQTFFLHRYGAHKQFTMSKGWERFFHLCTYMTQGSSFLSPRGYAILHRMHHAFSDTPKDPHSPTNHSNVFTLMMKTKKTYDDYAYNRVQPEARFLGGYPEWPALDRLGQNWVMRIVWIGLYTAFYVHFATAWWMYLFLPAHFIMGPIHGAIVNWCGHKYGYRNFQNGDDSKNTLIFDFLTAGELFQNNHHKFSMSANFAARWFEIDPTYLFIRIFAALGIIRLGTQTIRWSPADAEVEPAGGE</sequence>
<dbReference type="CDD" id="cd03505">
    <property type="entry name" value="Delta9-FADS-like"/>
    <property type="match status" value="1"/>
</dbReference>
<dbReference type="PANTHER" id="PTHR11351:SF31">
    <property type="entry name" value="DESATURASE 1, ISOFORM A-RELATED"/>
    <property type="match status" value="1"/>
</dbReference>
<evidence type="ECO:0000256" key="9">
    <source>
        <dbReference type="ARBA" id="ARBA00023098"/>
    </source>
</evidence>
<keyword evidence="6 12" id="KW-1133">Transmembrane helix</keyword>
<keyword evidence="8" id="KW-0408">Iron</keyword>
<comment type="similarity">
    <text evidence="2">Belongs to the fatty acid desaturase type 2 family.</text>
</comment>
<evidence type="ECO:0000256" key="10">
    <source>
        <dbReference type="ARBA" id="ARBA00023136"/>
    </source>
</evidence>
<evidence type="ECO:0000256" key="12">
    <source>
        <dbReference type="SAM" id="Phobius"/>
    </source>
</evidence>
<keyword evidence="10 12" id="KW-0472">Membrane</keyword>
<feature type="domain" description="Fatty acid desaturase" evidence="13">
    <location>
        <begin position="8"/>
        <end position="214"/>
    </location>
</feature>
<evidence type="ECO:0000313" key="15">
    <source>
        <dbReference type="Proteomes" id="UP001374803"/>
    </source>
</evidence>
<evidence type="ECO:0000256" key="5">
    <source>
        <dbReference type="ARBA" id="ARBA00022832"/>
    </source>
</evidence>
<dbReference type="InterPro" id="IPR005804">
    <property type="entry name" value="FA_desaturase_dom"/>
</dbReference>
<evidence type="ECO:0000256" key="11">
    <source>
        <dbReference type="ARBA" id="ARBA00023160"/>
    </source>
</evidence>
<keyword evidence="11" id="KW-0275">Fatty acid biosynthesis</keyword>
<keyword evidence="15" id="KW-1185">Reference proteome</keyword>
<accession>A0ABZ2KRB3</accession>
<comment type="subcellular location">
    <subcellularLocation>
        <location evidence="1">Membrane</location>
        <topology evidence="1">Multi-pass membrane protein</topology>
    </subcellularLocation>
</comment>
<protein>
    <submittedName>
        <fullName evidence="14">Acyl-CoA desaturase</fullName>
    </submittedName>
</protein>
<gene>
    <name evidence="14" type="ORF">LVJ94_30270</name>
</gene>
<keyword evidence="7" id="KW-0560">Oxidoreductase</keyword>
<proteinExistence type="inferred from homology"/>
<evidence type="ECO:0000313" key="14">
    <source>
        <dbReference type="EMBL" id="WXB01193.1"/>
    </source>
</evidence>
<evidence type="ECO:0000256" key="7">
    <source>
        <dbReference type="ARBA" id="ARBA00023002"/>
    </source>
</evidence>
<evidence type="ECO:0000256" key="3">
    <source>
        <dbReference type="ARBA" id="ARBA00022516"/>
    </source>
</evidence>